<comment type="caution">
    <text evidence="1">The sequence shown here is derived from an EMBL/GenBank/DDBJ whole genome shotgun (WGS) entry which is preliminary data.</text>
</comment>
<reference evidence="1 2" key="1">
    <citation type="journal article" date="2017" name="Nat. Commun.">
        <title>Genome assembly with in vitro proximity ligation data and whole-genome triplication in lettuce.</title>
        <authorList>
            <person name="Reyes-Chin-Wo S."/>
            <person name="Wang Z."/>
            <person name="Yang X."/>
            <person name="Kozik A."/>
            <person name="Arikit S."/>
            <person name="Song C."/>
            <person name="Xia L."/>
            <person name="Froenicke L."/>
            <person name="Lavelle D.O."/>
            <person name="Truco M.J."/>
            <person name="Xia R."/>
            <person name="Zhu S."/>
            <person name="Xu C."/>
            <person name="Xu H."/>
            <person name="Xu X."/>
            <person name="Cox K."/>
            <person name="Korf I."/>
            <person name="Meyers B.C."/>
            <person name="Michelmore R.W."/>
        </authorList>
    </citation>
    <scope>NUCLEOTIDE SEQUENCE [LARGE SCALE GENOMIC DNA]</scope>
    <source>
        <strain evidence="2">cv. Salinas</strain>
        <tissue evidence="1">Seedlings</tissue>
    </source>
</reference>
<organism evidence="1 2">
    <name type="scientific">Lactuca sativa</name>
    <name type="common">Garden lettuce</name>
    <dbReference type="NCBI Taxonomy" id="4236"/>
    <lineage>
        <taxon>Eukaryota</taxon>
        <taxon>Viridiplantae</taxon>
        <taxon>Streptophyta</taxon>
        <taxon>Embryophyta</taxon>
        <taxon>Tracheophyta</taxon>
        <taxon>Spermatophyta</taxon>
        <taxon>Magnoliopsida</taxon>
        <taxon>eudicotyledons</taxon>
        <taxon>Gunneridae</taxon>
        <taxon>Pentapetalae</taxon>
        <taxon>asterids</taxon>
        <taxon>campanulids</taxon>
        <taxon>Asterales</taxon>
        <taxon>Asteraceae</taxon>
        <taxon>Cichorioideae</taxon>
        <taxon>Cichorieae</taxon>
        <taxon>Lactucinae</taxon>
        <taxon>Lactuca</taxon>
    </lineage>
</organism>
<sequence length="120" mass="14113">MLKLGLKSVIEGFQYKMQKIHKRQIRETKHNTTYTCQVVKLSEKHICSNIQLRPHHRQANKKVLSHLLKGISADSIAWSARMYALNLLRETPKESFQILHLYCYNLEKKNSRTVIHIKTS</sequence>
<proteinExistence type="predicted"/>
<protein>
    <submittedName>
        <fullName evidence="1">Uncharacterized protein</fullName>
    </submittedName>
</protein>
<dbReference type="Proteomes" id="UP000235145">
    <property type="component" value="Unassembled WGS sequence"/>
</dbReference>
<name>A0A9R1UIW8_LACSA</name>
<evidence type="ECO:0000313" key="1">
    <source>
        <dbReference type="EMBL" id="KAJ0188257.1"/>
    </source>
</evidence>
<dbReference type="EMBL" id="NBSK02000009">
    <property type="protein sequence ID" value="KAJ0188257.1"/>
    <property type="molecule type" value="Genomic_DNA"/>
</dbReference>
<accession>A0A9R1UIW8</accession>
<gene>
    <name evidence="1" type="ORF">LSAT_V11C900477150</name>
</gene>
<evidence type="ECO:0000313" key="2">
    <source>
        <dbReference type="Proteomes" id="UP000235145"/>
    </source>
</evidence>
<keyword evidence="2" id="KW-1185">Reference proteome</keyword>
<dbReference type="AlphaFoldDB" id="A0A9R1UIW8"/>